<dbReference type="InterPro" id="IPR043519">
    <property type="entry name" value="NT_sf"/>
</dbReference>
<proteinExistence type="predicted"/>
<feature type="domain" description="Polymerase nucleotidyl transferase" evidence="2">
    <location>
        <begin position="29"/>
        <end position="61"/>
    </location>
</feature>
<keyword evidence="5" id="KW-1185">Reference proteome</keyword>
<reference evidence="4" key="1">
    <citation type="submission" date="2020-10" db="EMBL/GenBank/DDBJ databases">
        <title>Sequencing the genomes of 1000 actinobacteria strains.</title>
        <authorList>
            <person name="Klenk H.-P."/>
        </authorList>
    </citation>
    <scope>NUCLEOTIDE SEQUENCE</scope>
    <source>
        <strain evidence="4">DSM 46832</strain>
    </source>
</reference>
<dbReference type="Pfam" id="PF13427">
    <property type="entry name" value="AadA_C"/>
    <property type="match status" value="1"/>
</dbReference>
<dbReference type="SUPFAM" id="SSF81301">
    <property type="entry name" value="Nucleotidyltransferase"/>
    <property type="match status" value="1"/>
</dbReference>
<feature type="domain" description="Adenylyltransferase AadA C-terminal" evidence="3">
    <location>
        <begin position="193"/>
        <end position="239"/>
    </location>
</feature>
<evidence type="ECO:0000259" key="3">
    <source>
        <dbReference type="Pfam" id="PF13427"/>
    </source>
</evidence>
<keyword evidence="1" id="KW-0808">Transferase</keyword>
<dbReference type="RefSeq" id="WP_192771363.1">
    <property type="nucleotide sequence ID" value="NZ_JADBEB010000001.1"/>
</dbReference>
<gene>
    <name evidence="4" type="ORF">H4W31_008099</name>
</gene>
<dbReference type="Proteomes" id="UP000649753">
    <property type="component" value="Unassembled WGS sequence"/>
</dbReference>
<dbReference type="InterPro" id="IPR002934">
    <property type="entry name" value="Polymerase_NTP_transf_dom"/>
</dbReference>
<accession>A0A927MG79</accession>
<dbReference type="EMBL" id="JADBEB010000001">
    <property type="protein sequence ID" value="MBE1492461.1"/>
    <property type="molecule type" value="Genomic_DNA"/>
</dbReference>
<dbReference type="InterPro" id="IPR025184">
    <property type="entry name" value="AadA_C"/>
</dbReference>
<comment type="caution">
    <text evidence="4">The sequence shown here is derived from an EMBL/GenBank/DDBJ whole genome shotgun (WGS) entry which is preliminary data.</text>
</comment>
<name>A0A927MG79_9ACTN</name>
<dbReference type="Gene3D" id="3.30.460.10">
    <property type="entry name" value="Beta Polymerase, domain 2"/>
    <property type="match status" value="1"/>
</dbReference>
<sequence>MIHRDDVATALAAAKHLAGSCVAIIGAPVRSVILHGSLATGDFIPGRSDIDLLVIVDGTLPDEHVAALEDLVRRADPGGASGIDLHVVTEDVAGTPARVPPMELHVGRYDSLSIGVEVESRVAAAPDLPAELSMARADGRALVGVAPTDAIAPVPAEWIRERGRHWLTTWQSPTHDAAGAEDAEKVEDAEKAEDAEDAVDAEDAMHMVLTACRIWRYAVEGVHSAKVSAAGWALHRDPSLTAVRQAVHRYTTDPTAPIGAAGIARVLDTVLRDTAQVR</sequence>
<evidence type="ECO:0000313" key="5">
    <source>
        <dbReference type="Proteomes" id="UP000649753"/>
    </source>
</evidence>
<evidence type="ECO:0000256" key="1">
    <source>
        <dbReference type="ARBA" id="ARBA00022679"/>
    </source>
</evidence>
<dbReference type="GO" id="GO:0016779">
    <property type="term" value="F:nucleotidyltransferase activity"/>
    <property type="evidence" value="ECO:0007669"/>
    <property type="project" value="InterPro"/>
</dbReference>
<organism evidence="4 5">
    <name type="scientific">Plantactinospora soyae</name>
    <dbReference type="NCBI Taxonomy" id="1544732"/>
    <lineage>
        <taxon>Bacteria</taxon>
        <taxon>Bacillati</taxon>
        <taxon>Actinomycetota</taxon>
        <taxon>Actinomycetes</taxon>
        <taxon>Micromonosporales</taxon>
        <taxon>Micromonosporaceae</taxon>
        <taxon>Plantactinospora</taxon>
    </lineage>
</organism>
<evidence type="ECO:0000313" key="4">
    <source>
        <dbReference type="EMBL" id="MBE1492461.1"/>
    </source>
</evidence>
<dbReference type="Pfam" id="PF01909">
    <property type="entry name" value="NTP_transf_2"/>
    <property type="match status" value="1"/>
</dbReference>
<dbReference type="AlphaFoldDB" id="A0A927MG79"/>
<dbReference type="CDD" id="cd05403">
    <property type="entry name" value="NT_KNTase_like"/>
    <property type="match status" value="1"/>
</dbReference>
<protein>
    <submittedName>
        <fullName evidence="4">Nucleotidyltransferase</fullName>
    </submittedName>
</protein>
<evidence type="ECO:0000259" key="2">
    <source>
        <dbReference type="Pfam" id="PF01909"/>
    </source>
</evidence>